<dbReference type="Pfam" id="PF02361">
    <property type="entry name" value="CbiQ"/>
    <property type="match status" value="1"/>
</dbReference>
<feature type="transmembrane region" description="Helical" evidence="6">
    <location>
        <begin position="226"/>
        <end position="245"/>
    </location>
</feature>
<keyword evidence="5 6" id="KW-0472">Membrane</keyword>
<evidence type="ECO:0000256" key="1">
    <source>
        <dbReference type="ARBA" id="ARBA00004141"/>
    </source>
</evidence>
<keyword evidence="4 6" id="KW-1133">Transmembrane helix</keyword>
<dbReference type="PANTHER" id="PTHR34857">
    <property type="entry name" value="SLL0384 PROTEIN"/>
    <property type="match status" value="1"/>
</dbReference>
<feature type="transmembrane region" description="Helical" evidence="6">
    <location>
        <begin position="95"/>
        <end position="116"/>
    </location>
</feature>
<comment type="caution">
    <text evidence="7">The sequence shown here is derived from an EMBL/GenBank/DDBJ whole genome shotgun (WGS) entry which is preliminary data.</text>
</comment>
<evidence type="ECO:0000313" key="8">
    <source>
        <dbReference type="Proteomes" id="UP000674938"/>
    </source>
</evidence>
<dbReference type="Proteomes" id="UP000674938">
    <property type="component" value="Unassembled WGS sequence"/>
</dbReference>
<feature type="transmembrane region" description="Helical" evidence="6">
    <location>
        <begin position="53"/>
        <end position="75"/>
    </location>
</feature>
<evidence type="ECO:0000256" key="3">
    <source>
        <dbReference type="ARBA" id="ARBA00022692"/>
    </source>
</evidence>
<evidence type="ECO:0000256" key="5">
    <source>
        <dbReference type="ARBA" id="ARBA00023136"/>
    </source>
</evidence>
<keyword evidence="2" id="KW-1003">Cell membrane</keyword>
<dbReference type="PANTHER" id="PTHR34857:SF2">
    <property type="entry name" value="SLL0384 PROTEIN"/>
    <property type="match status" value="1"/>
</dbReference>
<proteinExistence type="predicted"/>
<evidence type="ECO:0000256" key="4">
    <source>
        <dbReference type="ARBA" id="ARBA00022989"/>
    </source>
</evidence>
<reference evidence="7" key="1">
    <citation type="submission" date="2020-12" db="EMBL/GenBank/DDBJ databases">
        <title>Vagococcus allomyrinae sp. nov. and Enterococcus lavae sp. nov., isolated from the larvae of Allomyrina dichotoma.</title>
        <authorList>
            <person name="Lee S.D."/>
        </authorList>
    </citation>
    <scope>NUCLEOTIDE SEQUENCE</scope>
    <source>
        <strain evidence="7">BWB3-3</strain>
    </source>
</reference>
<organism evidence="7 8">
    <name type="scientific">Vagococcus allomyrinae</name>
    <dbReference type="NCBI Taxonomy" id="2794353"/>
    <lineage>
        <taxon>Bacteria</taxon>
        <taxon>Bacillati</taxon>
        <taxon>Bacillota</taxon>
        <taxon>Bacilli</taxon>
        <taxon>Lactobacillales</taxon>
        <taxon>Enterococcaceae</taxon>
        <taxon>Vagococcus</taxon>
    </lineage>
</organism>
<dbReference type="GO" id="GO:0005886">
    <property type="term" value="C:plasma membrane"/>
    <property type="evidence" value="ECO:0007669"/>
    <property type="project" value="UniProtKB-ARBA"/>
</dbReference>
<dbReference type="InterPro" id="IPR051611">
    <property type="entry name" value="ECF_transporter_component"/>
</dbReference>
<evidence type="ECO:0000256" key="2">
    <source>
        <dbReference type="ARBA" id="ARBA00022475"/>
    </source>
</evidence>
<dbReference type="EMBL" id="JAEEGA010000028">
    <property type="protein sequence ID" value="MBP1044435.1"/>
    <property type="molecule type" value="Genomic_DNA"/>
</dbReference>
<dbReference type="AlphaFoldDB" id="A0A940PB94"/>
<dbReference type="RefSeq" id="WP_209532913.1">
    <property type="nucleotide sequence ID" value="NZ_JAEEGA010000028.1"/>
</dbReference>
<keyword evidence="3 6" id="KW-0812">Transmembrane</keyword>
<dbReference type="InterPro" id="IPR003339">
    <property type="entry name" value="ABC/ECF_trnsptr_transmembrane"/>
</dbReference>
<evidence type="ECO:0000256" key="6">
    <source>
        <dbReference type="SAM" id="Phobius"/>
    </source>
</evidence>
<feature type="transmembrane region" description="Helical" evidence="6">
    <location>
        <begin position="12"/>
        <end position="32"/>
    </location>
</feature>
<gene>
    <name evidence="7" type="ORF">I6N95_25845</name>
</gene>
<accession>A0A940PB94</accession>
<keyword evidence="8" id="KW-1185">Reference proteome</keyword>
<dbReference type="CDD" id="cd16914">
    <property type="entry name" value="EcfT"/>
    <property type="match status" value="1"/>
</dbReference>
<evidence type="ECO:0000313" key="7">
    <source>
        <dbReference type="EMBL" id="MBP1044435.1"/>
    </source>
</evidence>
<sequence length="246" mass="27509">METRIGRLYPSTKFFCLLVIVLTCMFSSGYALQYGVLPLIIGLSFISKTAGNFISVFLKSILIIVLFIFVIQVLIVKNEDSQSWWWIFSYSESGFQNSLLMTSKIVGISSAIIYFFQVTSTKDINYALEKSGVPKKVTFVVASTIQLVPQMSMLSQTITDAQKSRGVEMEGSLLIRIKSFVPMIGPLVLSSIQQTEEKVLTLESRAFSSKKQKTSIYELTKTKADYLVLGGCLLIVVALIGWRFVK</sequence>
<comment type="subcellular location">
    <subcellularLocation>
        <location evidence="1">Membrane</location>
        <topology evidence="1">Multi-pass membrane protein</topology>
    </subcellularLocation>
</comment>
<protein>
    <submittedName>
        <fullName evidence="7">Energy-coupling factor transporter transmembrane protein EcfT</fullName>
    </submittedName>
</protein>
<name>A0A940PB94_9ENTE</name>